<sequence>MCLILVAWRVHADYPLVVAANRDEFFVRPTAPAAFWKEAPQMLAGRDLEAGGTWMGVTRNGRFAALTNFRDPAQNRKGAPSRGGLVADFLAGDEAPQDYLERIAPLGRQCNGYNLLMSDGATLWWSSNMGGAARQLESGVYGVSNHLLDTPWPKVGAGKTALAQALERLPDDDALFDLLRDDGIHPDAHLPQTGVPLDWERLLSSAFVKSPGYGTRGSTVLSVGTDGWASFDEQTWLPGAQRGERLRYRFKVSG</sequence>
<dbReference type="PANTHER" id="PTHR17985:SF8">
    <property type="entry name" value="TRANSPORT AND GOLGI ORGANIZATION PROTEIN 2 HOMOLOG"/>
    <property type="match status" value="1"/>
</dbReference>
<evidence type="ECO:0000313" key="2">
    <source>
        <dbReference type="Proteomes" id="UP000031637"/>
    </source>
</evidence>
<accession>W0SF07</accession>
<proteinExistence type="predicted"/>
<dbReference type="HOGENOM" id="CLU_047037_1_1_4"/>
<protein>
    <submittedName>
        <fullName evidence="1">Uncharacterized protein</fullName>
    </submittedName>
</protein>
<dbReference type="STRING" id="1223802.SUTH_01854"/>
<organism evidence="1 2">
    <name type="scientific">Sulfuritalea hydrogenivorans sk43H</name>
    <dbReference type="NCBI Taxonomy" id="1223802"/>
    <lineage>
        <taxon>Bacteria</taxon>
        <taxon>Pseudomonadati</taxon>
        <taxon>Pseudomonadota</taxon>
        <taxon>Betaproteobacteria</taxon>
        <taxon>Nitrosomonadales</taxon>
        <taxon>Sterolibacteriaceae</taxon>
        <taxon>Sulfuritalea</taxon>
    </lineage>
</organism>
<reference evidence="1 2" key="1">
    <citation type="journal article" date="2014" name="Syst. Appl. Microbiol.">
        <title>Complete genomes of freshwater sulfur oxidizers Sulfuricella denitrificans skB26 and Sulfuritalea hydrogenivorans sk43H: genetic insights into the sulfur oxidation pathway of betaproteobacteria.</title>
        <authorList>
            <person name="Watanabe T."/>
            <person name="Kojima H."/>
            <person name="Fukui M."/>
        </authorList>
    </citation>
    <scope>NUCLEOTIDE SEQUENCE [LARGE SCALE GENOMIC DNA]</scope>
    <source>
        <strain evidence="1">DSM22779</strain>
    </source>
</reference>
<dbReference type="KEGG" id="shd:SUTH_01854"/>
<gene>
    <name evidence="1" type="ORF">SUTH_01854</name>
</gene>
<keyword evidence="2" id="KW-1185">Reference proteome</keyword>
<dbReference type="RefSeq" id="WP_041098755.1">
    <property type="nucleotide sequence ID" value="NZ_AP012547.1"/>
</dbReference>
<name>W0SF07_9PROT</name>
<dbReference type="Proteomes" id="UP000031637">
    <property type="component" value="Chromosome"/>
</dbReference>
<dbReference type="AlphaFoldDB" id="W0SF07"/>
<dbReference type="InterPro" id="IPR008551">
    <property type="entry name" value="TANGO2"/>
</dbReference>
<dbReference type="OrthoDB" id="4380123at2"/>
<dbReference type="PANTHER" id="PTHR17985">
    <property type="entry name" value="SER/THR-RICH PROTEIN T10 IN DGCR REGION"/>
    <property type="match status" value="1"/>
</dbReference>
<dbReference type="EMBL" id="AP012547">
    <property type="protein sequence ID" value="BAO29646.1"/>
    <property type="molecule type" value="Genomic_DNA"/>
</dbReference>
<evidence type="ECO:0000313" key="1">
    <source>
        <dbReference type="EMBL" id="BAO29646.1"/>
    </source>
</evidence>
<dbReference type="Pfam" id="PF05742">
    <property type="entry name" value="TANGO2"/>
    <property type="match status" value="1"/>
</dbReference>